<name>A0A1H0IPK3_9ACTN</name>
<dbReference type="Gene3D" id="1.20.1260.10">
    <property type="match status" value="1"/>
</dbReference>
<dbReference type="InterPro" id="IPR012347">
    <property type="entry name" value="Ferritin-like"/>
</dbReference>
<evidence type="ECO:0000313" key="4">
    <source>
        <dbReference type="Proteomes" id="UP000199004"/>
    </source>
</evidence>
<feature type="domain" description="DUF305" evidence="2">
    <location>
        <begin position="46"/>
        <end position="196"/>
    </location>
</feature>
<dbReference type="PANTHER" id="PTHR36933:SF1">
    <property type="entry name" value="SLL0788 PROTEIN"/>
    <property type="match status" value="1"/>
</dbReference>
<evidence type="ECO:0000259" key="2">
    <source>
        <dbReference type="Pfam" id="PF03713"/>
    </source>
</evidence>
<dbReference type="PANTHER" id="PTHR36933">
    <property type="entry name" value="SLL0788 PROTEIN"/>
    <property type="match status" value="1"/>
</dbReference>
<feature type="chain" id="PRO_5011678827" evidence="1">
    <location>
        <begin position="24"/>
        <end position="199"/>
    </location>
</feature>
<reference evidence="3 4" key="1">
    <citation type="submission" date="2016-10" db="EMBL/GenBank/DDBJ databases">
        <authorList>
            <person name="de Groot N.N."/>
        </authorList>
    </citation>
    <scope>NUCLEOTIDE SEQUENCE [LARGE SCALE GENOMIC DNA]</scope>
    <source>
        <strain evidence="3 4">CGMCC 1.11147</strain>
    </source>
</reference>
<protein>
    <submittedName>
        <fullName evidence="3">Uncharacterized conserved protein, DUF305 family</fullName>
    </submittedName>
</protein>
<organism evidence="3 4">
    <name type="scientific">Nocardioides szechwanensis</name>
    <dbReference type="NCBI Taxonomy" id="1005944"/>
    <lineage>
        <taxon>Bacteria</taxon>
        <taxon>Bacillati</taxon>
        <taxon>Actinomycetota</taxon>
        <taxon>Actinomycetes</taxon>
        <taxon>Propionibacteriales</taxon>
        <taxon>Nocardioidaceae</taxon>
        <taxon>Nocardioides</taxon>
    </lineage>
</organism>
<gene>
    <name evidence="3" type="ORF">SAMN05192576_3865</name>
</gene>
<keyword evidence="1" id="KW-0732">Signal</keyword>
<dbReference type="PROSITE" id="PS51257">
    <property type="entry name" value="PROKAR_LIPOPROTEIN"/>
    <property type="match status" value="1"/>
</dbReference>
<feature type="signal peptide" evidence="1">
    <location>
        <begin position="1"/>
        <end position="23"/>
    </location>
</feature>
<sequence>MLASMKKMTAVLALLLAGVLTLASCGDDDGTPEGGDSAGAEFNDADVQFAQDMIPHHEQAVLMAEMAESHADSAEVKDLAAGIEAAQGPEIETMTRWLEDWGQDAPSGDMGHGDMGHGSASQMPGMMDEDALSDLDGAMGGDWDQMFLTMMIEHHEGAIEMAQAEQSDGENADAIALAEQIESGQTAEIEVMQDLLLAE</sequence>
<evidence type="ECO:0000256" key="1">
    <source>
        <dbReference type="SAM" id="SignalP"/>
    </source>
</evidence>
<proteinExistence type="predicted"/>
<dbReference type="Proteomes" id="UP000199004">
    <property type="component" value="Unassembled WGS sequence"/>
</dbReference>
<dbReference type="Pfam" id="PF03713">
    <property type="entry name" value="DUF305"/>
    <property type="match status" value="1"/>
</dbReference>
<keyword evidence="4" id="KW-1185">Reference proteome</keyword>
<dbReference type="STRING" id="1005944.SAMN05192576_3865"/>
<evidence type="ECO:0000313" key="3">
    <source>
        <dbReference type="EMBL" id="SDO33318.1"/>
    </source>
</evidence>
<dbReference type="EMBL" id="FNIC01000007">
    <property type="protein sequence ID" value="SDO33318.1"/>
    <property type="molecule type" value="Genomic_DNA"/>
</dbReference>
<accession>A0A1H0IPK3</accession>
<dbReference type="AlphaFoldDB" id="A0A1H0IPK3"/>
<dbReference type="InterPro" id="IPR005183">
    <property type="entry name" value="DUF305_CopM-like"/>
</dbReference>